<feature type="domain" description="N-acetyltransferase" evidence="1">
    <location>
        <begin position="102"/>
        <end position="248"/>
    </location>
</feature>
<evidence type="ECO:0000313" key="2">
    <source>
        <dbReference type="EMBL" id="MCM2677939.1"/>
    </source>
</evidence>
<dbReference type="Gene3D" id="3.40.630.30">
    <property type="match status" value="1"/>
</dbReference>
<organism evidence="2 3">
    <name type="scientific">Alkalicoccobacillus plakortidis</name>
    <dbReference type="NCBI Taxonomy" id="444060"/>
    <lineage>
        <taxon>Bacteria</taxon>
        <taxon>Bacillati</taxon>
        <taxon>Bacillota</taxon>
        <taxon>Bacilli</taxon>
        <taxon>Bacillales</taxon>
        <taxon>Bacillaceae</taxon>
        <taxon>Alkalicoccobacillus</taxon>
    </lineage>
</organism>
<dbReference type="Proteomes" id="UP001203665">
    <property type="component" value="Unassembled WGS sequence"/>
</dbReference>
<evidence type="ECO:0000313" key="3">
    <source>
        <dbReference type="Proteomes" id="UP001203665"/>
    </source>
</evidence>
<dbReference type="Pfam" id="PF12746">
    <property type="entry name" value="GNAT_acetyltran"/>
    <property type="match status" value="1"/>
</dbReference>
<dbReference type="SUPFAM" id="SSF55729">
    <property type="entry name" value="Acyl-CoA N-acyltransferases (Nat)"/>
    <property type="match status" value="1"/>
</dbReference>
<comment type="caution">
    <text evidence="2">The sequence shown here is derived from an EMBL/GenBank/DDBJ whole genome shotgun (WGS) entry which is preliminary data.</text>
</comment>
<dbReference type="InterPro" id="IPR016181">
    <property type="entry name" value="Acyl_CoA_acyltransferase"/>
</dbReference>
<sequence length="248" mass="28324">MEGVNPGRVFVDNPERPATGVVWLHNNDGFIFFGDETNECFNKELNDFIESVIKPEAKKVGLDWFEAIGNHQGWNKTFENVFSNHSLGSWNQRVYMLHKEEFTYKNIAPIEEGYLIVKIDSDLLRNKTRVISNLSFLETEIMEFWSSSERFFDNGIGYCVIQNNKIVSMCYSGFVAGNVHCLGIETLKEHQGKRLGQNVATALIHDCLQSGIIPYWDCMETNKASSAIAEKLGFKNVFNYTGYDFSLK</sequence>
<dbReference type="InterPro" id="IPR027365">
    <property type="entry name" value="GNAT_acetyltra_YdfB-like"/>
</dbReference>
<dbReference type="PANTHER" id="PTHR31143:SF2">
    <property type="entry name" value="FR47-LIKE DOMAIN-CONTAINING PROTEIN-RELATED"/>
    <property type="match status" value="1"/>
</dbReference>
<gene>
    <name evidence="2" type="ORF">NDM98_22685</name>
</gene>
<dbReference type="InterPro" id="IPR000182">
    <property type="entry name" value="GNAT_dom"/>
</dbReference>
<accession>A0ABT0XRP2</accession>
<protein>
    <submittedName>
        <fullName evidence="2">GNAT family N-acetyltransferase</fullName>
    </submittedName>
</protein>
<evidence type="ECO:0000259" key="1">
    <source>
        <dbReference type="PROSITE" id="PS51186"/>
    </source>
</evidence>
<keyword evidence="3" id="KW-1185">Reference proteome</keyword>
<reference evidence="2" key="1">
    <citation type="submission" date="2022-06" db="EMBL/GenBank/DDBJ databases">
        <title>Alkalicoccobacillus porphyridii sp. nov., isolated from a marine red alga, Porphyridium purpureum and reclassification of Shouchella plakortidis and Shouchella gibsonii as Alkalicoccobacillus plakortidis comb. nov. and Alkalicoccobacillus gibsonii comb. nov.</title>
        <authorList>
            <person name="Kim K.H."/>
            <person name="Lee J.K."/>
            <person name="Han D.M."/>
            <person name="Baek J.H."/>
            <person name="Jeon C.O."/>
        </authorList>
    </citation>
    <scope>NUCLEOTIDE SEQUENCE</scope>
    <source>
        <strain evidence="2">DSM 19153</strain>
    </source>
</reference>
<dbReference type="PANTHER" id="PTHR31143">
    <property type="match status" value="1"/>
</dbReference>
<dbReference type="EMBL" id="JAMQJY010000007">
    <property type="protein sequence ID" value="MCM2677939.1"/>
    <property type="molecule type" value="Genomic_DNA"/>
</dbReference>
<dbReference type="PROSITE" id="PS51186">
    <property type="entry name" value="GNAT"/>
    <property type="match status" value="1"/>
</dbReference>
<name>A0ABT0XRP2_9BACI</name>
<proteinExistence type="predicted"/>